<dbReference type="PROSITE" id="PS00021">
    <property type="entry name" value="KRINGLE_1"/>
    <property type="match status" value="12"/>
</dbReference>
<dbReference type="GeneID" id="103112208"/>
<feature type="domain" description="Kringle" evidence="10">
    <location>
        <begin position="1233"/>
        <end position="1313"/>
    </location>
</feature>
<evidence type="ECO:0000256" key="9">
    <source>
        <dbReference type="SAM" id="SignalP"/>
    </source>
</evidence>
<gene>
    <name evidence="14" type="primary">PLG</name>
</gene>
<evidence type="ECO:0000256" key="7">
    <source>
        <dbReference type="RuleBase" id="RU363034"/>
    </source>
</evidence>
<dbReference type="InterPro" id="IPR033116">
    <property type="entry name" value="TRYPSIN_SER"/>
</dbReference>
<feature type="domain" description="Kringle" evidence="10">
    <location>
        <begin position="100"/>
        <end position="178"/>
    </location>
</feature>
<feature type="domain" description="Kringle" evidence="10">
    <location>
        <begin position="630"/>
        <end position="708"/>
    </location>
</feature>
<evidence type="ECO:0000256" key="3">
    <source>
        <dbReference type="ARBA" id="ARBA00022737"/>
    </source>
</evidence>
<keyword evidence="5 6" id="KW-1015">Disulfide bond</keyword>
<feature type="disulfide bond" evidence="6">
    <location>
        <begin position="958"/>
        <end position="997"/>
    </location>
</feature>
<keyword evidence="9" id="KW-0732">Signal</keyword>
<evidence type="ECO:0000256" key="4">
    <source>
        <dbReference type="ARBA" id="ARBA00023084"/>
    </source>
</evidence>
<evidence type="ECO:0000256" key="1">
    <source>
        <dbReference type="ARBA" id="ARBA00022572"/>
    </source>
</evidence>
<keyword evidence="7" id="KW-0378">Hydrolase</keyword>
<keyword evidence="7" id="KW-0645">Protease</keyword>
<dbReference type="RefSeq" id="XP_060061100.1">
    <property type="nucleotide sequence ID" value="XM_060205117.1"/>
</dbReference>
<evidence type="ECO:0000256" key="8">
    <source>
        <dbReference type="SAM" id="MobiDB-lite"/>
    </source>
</evidence>
<dbReference type="InterPro" id="IPR043504">
    <property type="entry name" value="Peptidase_S1_PA_chymotrypsin"/>
</dbReference>
<feature type="region of interest" description="Disordered" evidence="8">
    <location>
        <begin position="182"/>
        <end position="202"/>
    </location>
</feature>
<feature type="chain" id="PRO_5046529219" evidence="9">
    <location>
        <begin position="20"/>
        <end position="1563"/>
    </location>
</feature>
<feature type="disulfide bond" evidence="6">
    <location>
        <begin position="465"/>
        <end position="542"/>
    </location>
</feature>
<feature type="disulfide bond" evidence="6">
    <location>
        <begin position="548"/>
        <end position="625"/>
    </location>
</feature>
<feature type="disulfide bond" evidence="6">
    <location>
        <begin position="320"/>
        <end position="359"/>
    </location>
</feature>
<dbReference type="PROSITE" id="PS50240">
    <property type="entry name" value="TRYPSIN_DOM"/>
    <property type="match status" value="1"/>
</dbReference>
<evidence type="ECO:0000259" key="10">
    <source>
        <dbReference type="PROSITE" id="PS50070"/>
    </source>
</evidence>
<feature type="disulfide bond" evidence="6">
    <location>
        <begin position="348"/>
        <end position="371"/>
    </location>
</feature>
<feature type="disulfide bond" evidence="6">
    <location>
        <begin position="150"/>
        <end position="173"/>
    </location>
</feature>
<dbReference type="SMART" id="SM00020">
    <property type="entry name" value="Tryp_SPc"/>
    <property type="match status" value="1"/>
</dbReference>
<evidence type="ECO:0000256" key="5">
    <source>
        <dbReference type="ARBA" id="ARBA00023157"/>
    </source>
</evidence>
<evidence type="ECO:0000256" key="6">
    <source>
        <dbReference type="PROSITE-ProRule" id="PRU00121"/>
    </source>
</evidence>
<feature type="disulfide bond" evidence="6">
    <location>
        <begin position="1152"/>
        <end position="1191"/>
    </location>
</feature>
<comment type="caution">
    <text evidence="6">Lacks conserved residue(s) required for the propagation of feature annotation.</text>
</comment>
<dbReference type="PROSITE" id="PS50070">
    <property type="entry name" value="KRINGLE_2"/>
    <property type="match status" value="12"/>
</dbReference>
<reference evidence="14" key="1">
    <citation type="submission" date="2025-08" db="UniProtKB">
        <authorList>
            <consortium name="RefSeq"/>
        </authorList>
    </citation>
    <scope>IDENTIFICATION</scope>
</reference>
<dbReference type="InterPro" id="IPR018056">
    <property type="entry name" value="Kringle_CS"/>
</dbReference>
<dbReference type="PROSITE" id="PS50948">
    <property type="entry name" value="PAN"/>
    <property type="match status" value="2"/>
</dbReference>
<feature type="domain" description="Apple" evidence="12">
    <location>
        <begin position="772"/>
        <end position="850"/>
    </location>
</feature>
<dbReference type="PRINTS" id="PR00722">
    <property type="entry name" value="CHYMOTRYPSIN"/>
</dbReference>
<feature type="domain" description="Kringle" evidence="10">
    <location>
        <begin position="381"/>
        <end position="459"/>
    </location>
</feature>
<dbReference type="InterPro" id="IPR001314">
    <property type="entry name" value="Peptidase_S1A"/>
</dbReference>
<feature type="domain" description="Kringle" evidence="10">
    <location>
        <begin position="464"/>
        <end position="542"/>
    </location>
</feature>
<feature type="domain" description="Apple" evidence="12">
    <location>
        <begin position="20"/>
        <end position="98"/>
    </location>
</feature>
<keyword evidence="7" id="KW-0720">Serine protease</keyword>
<evidence type="ECO:0000259" key="11">
    <source>
        <dbReference type="PROSITE" id="PS50240"/>
    </source>
</evidence>
<feature type="disulfide bond" evidence="6">
    <location>
        <begin position="122"/>
        <end position="161"/>
    </location>
</feature>
<feature type="disulfide bond" evidence="6">
    <location>
        <begin position="937"/>
        <end position="1014"/>
    </location>
</feature>
<protein>
    <submittedName>
        <fullName evidence="14">Plasminogen</fullName>
    </submittedName>
</protein>
<accession>A0ABM3YJ52</accession>
<dbReference type="PANTHER" id="PTHR24261:SF2">
    <property type="entry name" value="LIPOPROTEIN(A)"/>
    <property type="match status" value="1"/>
</dbReference>
<dbReference type="InterPro" id="IPR000001">
    <property type="entry name" value="Kringle"/>
</dbReference>
<dbReference type="InterPro" id="IPR001254">
    <property type="entry name" value="Trypsin_dom"/>
</dbReference>
<feature type="domain" description="Kringle" evidence="10">
    <location>
        <begin position="1130"/>
        <end position="1208"/>
    </location>
</feature>
<dbReference type="PANTHER" id="PTHR24261">
    <property type="entry name" value="PLASMINOGEN-RELATED"/>
    <property type="match status" value="1"/>
</dbReference>
<feature type="domain" description="Kringle" evidence="10">
    <location>
        <begin position="1026"/>
        <end position="1104"/>
    </location>
</feature>
<keyword evidence="13" id="KW-1185">Reference proteome</keyword>
<feature type="disulfide bond" evidence="6">
    <location>
        <begin position="403"/>
        <end position="442"/>
    </location>
</feature>
<dbReference type="PROSITE" id="PS00135">
    <property type="entry name" value="TRYPSIN_SER"/>
    <property type="match status" value="1"/>
</dbReference>
<feature type="disulfide bond" evidence="6">
    <location>
        <begin position="1076"/>
        <end position="1099"/>
    </location>
</feature>
<name>A0ABM3YJ52_ERIEU</name>
<feature type="domain" description="Kringle" evidence="10">
    <location>
        <begin position="854"/>
        <end position="933"/>
    </location>
</feature>
<dbReference type="InterPro" id="IPR018114">
    <property type="entry name" value="TRYPSIN_HIS"/>
</dbReference>
<dbReference type="InterPro" id="IPR003609">
    <property type="entry name" value="Pan_app"/>
</dbReference>
<dbReference type="CDD" id="cd01099">
    <property type="entry name" value="PAN_AP_HGF"/>
    <property type="match status" value="2"/>
</dbReference>
<keyword evidence="1 6" id="KW-0420">Kringle</keyword>
<feature type="domain" description="Peptidase S1" evidence="11">
    <location>
        <begin position="1335"/>
        <end position="1561"/>
    </location>
</feature>
<feature type="domain" description="Kringle" evidence="10">
    <location>
        <begin position="547"/>
        <end position="625"/>
    </location>
</feature>
<dbReference type="PRINTS" id="PR00018">
    <property type="entry name" value="KRINGLE"/>
</dbReference>
<keyword evidence="3" id="KW-0677">Repeat</keyword>
<feature type="disulfide bond" evidence="6">
    <location>
        <begin position="237"/>
        <end position="276"/>
    </location>
</feature>
<feature type="disulfide bond" evidence="6">
    <location>
        <begin position="631"/>
        <end position="708"/>
    </location>
</feature>
<dbReference type="SUPFAM" id="SSF50494">
    <property type="entry name" value="Trypsin-like serine proteases"/>
    <property type="match status" value="1"/>
</dbReference>
<evidence type="ECO:0000256" key="2">
    <source>
        <dbReference type="ARBA" id="ARBA00022696"/>
    </source>
</evidence>
<dbReference type="Pfam" id="PF00024">
    <property type="entry name" value="PAN_1"/>
    <property type="match status" value="2"/>
</dbReference>
<feature type="disulfide bond" evidence="6">
    <location>
        <begin position="569"/>
        <end position="608"/>
    </location>
</feature>
<dbReference type="Gene3D" id="2.40.10.10">
    <property type="entry name" value="Trypsin-like serine proteases"/>
    <property type="match status" value="1"/>
</dbReference>
<dbReference type="SUPFAM" id="SSF57440">
    <property type="entry name" value="Kringle-like"/>
    <property type="match status" value="12"/>
</dbReference>
<feature type="disulfide bond" evidence="6">
    <location>
        <begin position="597"/>
        <end position="620"/>
    </location>
</feature>
<feature type="disulfide bond" evidence="6">
    <location>
        <begin position="382"/>
        <end position="459"/>
    </location>
</feature>
<dbReference type="InterPro" id="IPR050759">
    <property type="entry name" value="Serine_protease_kringle"/>
</dbReference>
<dbReference type="Gene3D" id="3.50.4.10">
    <property type="entry name" value="Hepatocyte Growth Factor"/>
    <property type="match status" value="2"/>
</dbReference>
<dbReference type="Pfam" id="PF00089">
    <property type="entry name" value="Trypsin"/>
    <property type="match status" value="1"/>
</dbReference>
<dbReference type="SMART" id="SM00130">
    <property type="entry name" value="KR"/>
    <property type="match status" value="12"/>
</dbReference>
<dbReference type="SUPFAM" id="SSF57414">
    <property type="entry name" value="Hairpin loop containing domain-like"/>
    <property type="match status" value="2"/>
</dbReference>
<feature type="signal peptide" evidence="9">
    <location>
        <begin position="1"/>
        <end position="19"/>
    </location>
</feature>
<dbReference type="Proteomes" id="UP001652624">
    <property type="component" value="Chromosome 13"/>
</dbReference>
<dbReference type="CDD" id="cd00190">
    <property type="entry name" value="Tryp_SPc"/>
    <property type="match status" value="1"/>
</dbReference>
<evidence type="ECO:0000313" key="13">
    <source>
        <dbReference type="Proteomes" id="UP001652624"/>
    </source>
</evidence>
<feature type="disulfide bond" evidence="6">
    <location>
        <begin position="216"/>
        <end position="293"/>
    </location>
</feature>
<feature type="disulfide bond" evidence="6">
    <location>
        <begin position="1027"/>
        <end position="1104"/>
    </location>
</feature>
<feature type="disulfide bond" evidence="6">
    <location>
        <begin position="652"/>
        <end position="691"/>
    </location>
</feature>
<dbReference type="InterPro" id="IPR038178">
    <property type="entry name" value="Kringle_sf"/>
</dbReference>
<proteinExistence type="predicted"/>
<sequence length="1563" mass="175614">MQLRKVILLLLLFLKSGHGHSLDDYVAMQEVSLSGSSSKQIDTDSADECATKCEEETELSCRSFHYHSAKQQCVLMAENSRTAQVVNMSDVMFYEKRAHQCLEGNGENYKGIVSVTTSGLTCQNWSGNNPHHHSFNPVKHLSKDLVRNYCRNPDGSHAPWCFTTNPAVRREYCTIPPCEASGALSNSTSNSKEGDLRKQQYKTKVTQGIHKATEQCMKGNGEDYLGRISRTASGYTCQRWSEQAPHSHSFSPEKHPSKNLVENYCRNPSGSPYPWCYTTNPAVRWEYCTVPSCDKSDQCLRGKGENYQGLMSTTPSGYACQNWNEQDPHKHEFIPEKHPKINLFGNYCRNPSGSPYPWCYTTNPAVRWEYCQVPFCDKSEQCLNGNGGNYRGYESKTVSGNNCQHWSAQSPHKHSFRPDNHPTKNLVGNFCRNPDGSNSPWCYTTNPSVRWEYCQIPSCDNSDQCLKGRGENYRGSISTTVSGHTCQQWNAQFPHSHKFTPEKYTSIHLAGNFCRNPDGSSAPWCYTTNRAVRWEYCTVPSCDSSDHCLKGNGENYRGNMAKTASGHTCQGWREQTPHKHDYSPDKYLSTNLAANFCRNPSKSGAPWCYTTNKSVRWEYCQVPSCDDSDRCLKGKGENYRGSVSKTVSGHTCQRWDSQTPHKHKFTPEEHPSVNLIGNFCRNPSESTAPWCYTTNPAVRWEYCSIPSCLACTSKRMINLVGPSCLRCTFSHVSQSHFGVGHTAFWSLLASPKMQRKELVLLFLLFLQPGHGIPLDDYVTTQGASLSSSTKKQLSVGSTEECAVKCEKETSFICRSFQYHSKEQQCVIMAENSKSTPVLRMRDVILFEKKMYLSECKVGNGKYYRGTVSKTKTGLTCQKWSAETPHKPRFSPDENPSEGLDQNYCRNPDNDPKGPWCYTMDPEVRYEYCEIIQCEDECMHCSGQNYVGKISRTMSGLECQPWDSQIPHPHGFIPSKFPSKNLKMNYCRNPDGEPRPWCFTMDRNKRWEYCDIPRCTTPPPPSGPTYQCLMGNGEHYQGNVAVTVSGLTCQRWGEQSPHRHDRTPENYPCKNLDENYCRNPDGEPAPWCFTTNSSVRWEFCKIPDCVSSASETEHSDAPVIVPPEQTPVVQECYQGNGQSYRGTSSTTITGKKCQPWTSMRPHRHSKTPENYPDADLTMNYCRNPDGDKGPWCYTTDPSVRWEFCNLKKCSGTEMSATNSSPVQVSSASESSEQDCIIDNGKGYRGTKATTGAGTPCQAWAAQEPHRHSIFTPETNPRADLQENYCRNPDGDANGPWCYTTNPRKLFDYCDIPHCVSPSSADCGKPKVEPKKCPGRVVGGCVANPHSWPWQVSLRRFGQHFCGGTLISPEWVVTAAHCLEKFSNPAIYKVVLGAHQETRLEADVQIKGVTKMFLEPYRADIALLKLSSPAIITDKIIPACLPNSNYMVADRSLCYITGWGETKGTYGAGLLKEAQLPVIENKVCNRQELLNGRVRSTELCAGHLAGGVDSCQGDSGGPLVCFEKDRYILQGVTSWGLGCARPNKPGVYVRVSRYVSWLQDVMRNN</sequence>
<feature type="domain" description="Kringle" evidence="10">
    <location>
        <begin position="936"/>
        <end position="1014"/>
    </location>
</feature>
<evidence type="ECO:0000259" key="12">
    <source>
        <dbReference type="PROSITE" id="PS50948"/>
    </source>
</evidence>
<feature type="disulfide bond" evidence="6">
    <location>
        <begin position="514"/>
        <end position="537"/>
    </location>
</feature>
<evidence type="ECO:0000313" key="14">
    <source>
        <dbReference type="RefSeq" id="XP_060061100.1"/>
    </source>
</evidence>
<feature type="disulfide bond" evidence="6">
    <location>
        <begin position="1180"/>
        <end position="1203"/>
    </location>
</feature>
<keyword evidence="4" id="KW-0094">Blood coagulation</keyword>
<feature type="disulfide bond" evidence="6">
    <location>
        <begin position="299"/>
        <end position="376"/>
    </location>
</feature>
<dbReference type="Pfam" id="PF00051">
    <property type="entry name" value="Kringle"/>
    <property type="match status" value="12"/>
</dbReference>
<feature type="disulfide bond" evidence="6">
    <location>
        <begin position="486"/>
        <end position="525"/>
    </location>
</feature>
<dbReference type="SMART" id="SM00473">
    <property type="entry name" value="PAN_AP"/>
    <property type="match status" value="2"/>
</dbReference>
<feature type="disulfide bond" evidence="6">
    <location>
        <begin position="265"/>
        <end position="288"/>
    </location>
</feature>
<feature type="disulfide bond" evidence="6">
    <location>
        <begin position="986"/>
        <end position="1009"/>
    </location>
</feature>
<dbReference type="CDD" id="cd00108">
    <property type="entry name" value="KR"/>
    <property type="match status" value="12"/>
</dbReference>
<feature type="disulfide bond" evidence="6">
    <location>
        <begin position="680"/>
        <end position="703"/>
    </location>
</feature>
<feature type="disulfide bond" evidence="6">
    <location>
        <begin position="101"/>
        <end position="178"/>
    </location>
</feature>
<organism evidence="13 14">
    <name type="scientific">Erinaceus europaeus</name>
    <name type="common">Western European hedgehog</name>
    <dbReference type="NCBI Taxonomy" id="9365"/>
    <lineage>
        <taxon>Eukaryota</taxon>
        <taxon>Metazoa</taxon>
        <taxon>Chordata</taxon>
        <taxon>Craniata</taxon>
        <taxon>Vertebrata</taxon>
        <taxon>Euteleostomi</taxon>
        <taxon>Mammalia</taxon>
        <taxon>Eutheria</taxon>
        <taxon>Laurasiatheria</taxon>
        <taxon>Eulipotyphla</taxon>
        <taxon>Erinaceidae</taxon>
        <taxon>Erinaceinae</taxon>
        <taxon>Erinaceus</taxon>
    </lineage>
</organism>
<dbReference type="InterPro" id="IPR013806">
    <property type="entry name" value="Kringle-like"/>
</dbReference>
<dbReference type="Gene3D" id="2.40.20.10">
    <property type="entry name" value="Plasminogen Kringle 4"/>
    <property type="match status" value="11"/>
</dbReference>
<feature type="domain" description="Kringle" evidence="10">
    <location>
        <begin position="298"/>
        <end position="376"/>
    </location>
</feature>
<dbReference type="PROSITE" id="PS00134">
    <property type="entry name" value="TRYPSIN_HIS"/>
    <property type="match status" value="1"/>
</dbReference>
<keyword evidence="2" id="KW-0356">Hemostasis</keyword>
<feature type="domain" description="Kringle" evidence="10">
    <location>
        <begin position="215"/>
        <end position="293"/>
    </location>
</feature>
<dbReference type="InterPro" id="IPR009003">
    <property type="entry name" value="Peptidase_S1_PA"/>
</dbReference>
<feature type="disulfide bond" evidence="6">
    <location>
        <begin position="1131"/>
        <end position="1208"/>
    </location>
</feature>
<feature type="region of interest" description="Disordered" evidence="8">
    <location>
        <begin position="1150"/>
        <end position="1170"/>
    </location>
</feature>
<feature type="disulfide bond" evidence="6">
    <location>
        <begin position="1048"/>
        <end position="1087"/>
    </location>
</feature>
<feature type="disulfide bond" evidence="6">
    <location>
        <begin position="431"/>
        <end position="454"/>
    </location>
</feature>